<keyword evidence="14" id="KW-1185">Reference proteome</keyword>
<name>A0A4Q1KSL1_9FLAO</name>
<dbReference type="PROSITE" id="PS50109">
    <property type="entry name" value="HIS_KIN"/>
    <property type="match status" value="1"/>
</dbReference>
<dbReference type="Pfam" id="PF07730">
    <property type="entry name" value="HisKA_3"/>
    <property type="match status" value="1"/>
</dbReference>
<evidence type="ECO:0000259" key="12">
    <source>
        <dbReference type="PROSITE" id="PS50109"/>
    </source>
</evidence>
<dbReference type="InterPro" id="IPR011990">
    <property type="entry name" value="TPR-like_helical_dom_sf"/>
</dbReference>
<dbReference type="OrthoDB" id="9778366at2"/>
<dbReference type="GO" id="GO:0016020">
    <property type="term" value="C:membrane"/>
    <property type="evidence" value="ECO:0007669"/>
    <property type="project" value="InterPro"/>
</dbReference>
<dbReference type="Pfam" id="PF13181">
    <property type="entry name" value="TPR_8"/>
    <property type="match status" value="2"/>
</dbReference>
<keyword evidence="11" id="KW-0472">Membrane</keyword>
<keyword evidence="6" id="KW-0418">Kinase</keyword>
<feature type="repeat" description="TPR" evidence="9">
    <location>
        <begin position="224"/>
        <end position="257"/>
    </location>
</feature>
<accession>A0A4Q1KSL1</accession>
<evidence type="ECO:0000256" key="11">
    <source>
        <dbReference type="SAM" id="Phobius"/>
    </source>
</evidence>
<protein>
    <recommendedName>
        <fullName evidence="2">histidine kinase</fullName>
        <ecNumber evidence="2">2.7.13.3</ecNumber>
    </recommendedName>
</protein>
<dbReference type="PANTHER" id="PTHR24421">
    <property type="entry name" value="NITRATE/NITRITE SENSOR PROTEIN NARX-RELATED"/>
    <property type="match status" value="1"/>
</dbReference>
<evidence type="ECO:0000256" key="8">
    <source>
        <dbReference type="ARBA" id="ARBA00023012"/>
    </source>
</evidence>
<feature type="coiled-coil region" evidence="10">
    <location>
        <begin position="346"/>
        <end position="380"/>
    </location>
</feature>
<keyword evidence="5" id="KW-0547">Nucleotide-binding</keyword>
<proteinExistence type="predicted"/>
<dbReference type="GO" id="GO:0046983">
    <property type="term" value="F:protein dimerization activity"/>
    <property type="evidence" value="ECO:0007669"/>
    <property type="project" value="InterPro"/>
</dbReference>
<dbReference type="CDD" id="cd16917">
    <property type="entry name" value="HATPase_UhpB-NarQ-NarX-like"/>
    <property type="match status" value="1"/>
</dbReference>
<evidence type="ECO:0000313" key="13">
    <source>
        <dbReference type="EMBL" id="RXR33153.1"/>
    </source>
</evidence>
<feature type="repeat" description="TPR" evidence="9">
    <location>
        <begin position="67"/>
        <end position="100"/>
    </location>
</feature>
<evidence type="ECO:0000256" key="6">
    <source>
        <dbReference type="ARBA" id="ARBA00022777"/>
    </source>
</evidence>
<dbReference type="SUPFAM" id="SSF48452">
    <property type="entry name" value="TPR-like"/>
    <property type="match status" value="1"/>
</dbReference>
<evidence type="ECO:0000256" key="3">
    <source>
        <dbReference type="ARBA" id="ARBA00022553"/>
    </source>
</evidence>
<dbReference type="Gene3D" id="3.30.565.10">
    <property type="entry name" value="Histidine kinase-like ATPase, C-terminal domain"/>
    <property type="match status" value="1"/>
</dbReference>
<reference evidence="14" key="1">
    <citation type="submission" date="2019-01" db="EMBL/GenBank/DDBJ databases">
        <title>Cytophagaceae bacterium strain CAR-16.</title>
        <authorList>
            <person name="Chen W.-M."/>
        </authorList>
    </citation>
    <scope>NUCLEOTIDE SEQUENCE [LARGE SCALE GENOMIC DNA]</scope>
    <source>
        <strain evidence="14">ICH-30</strain>
    </source>
</reference>
<evidence type="ECO:0000256" key="4">
    <source>
        <dbReference type="ARBA" id="ARBA00022679"/>
    </source>
</evidence>
<dbReference type="InterPro" id="IPR011712">
    <property type="entry name" value="Sig_transdc_His_kin_sub3_dim/P"/>
</dbReference>
<dbReference type="InterPro" id="IPR019734">
    <property type="entry name" value="TPR_rpt"/>
</dbReference>
<keyword evidence="8" id="KW-0902">Two-component regulatory system</keyword>
<keyword evidence="7" id="KW-0067">ATP-binding</keyword>
<sequence>MMTQFRILYVLLFFTIYTFAQVKEDKSIDDLNVKALKIYPSNSREAIQLLEKAEKIAKSKNLQLSLAYTYNNKGIVTRVIGDYPKAIEYSKKALSLTKDALIVASSQNNIGACQRNMGLYEASLKSFLTALKIYDAKKDFLNQAIINNNLGLVYKSLGVVEKAKSYHQKAIEAYQKINHKKGLSEAYNNLAIVYVEENNLEQALSYFKKSLDFEIQLNDKRGMAESLNNVGGVYYYLEQTDSAFIYFNKALKTEYSIQNFAGLASSYNNIGDVHLYKENYVAAKKCFDSAFYYAKKSKSAFDIENTLNYYALLYEAKNDYKMASEFYKKKGVFHDSIQKLSNVKQLQELETKYQTAKKDTEIAQNRADLAEKELKLKKKNTMIFGSLGFAFVLGLLGYLLYNQQKIKNSQLIKEAELKEALVKIETQNKLQEQRLQISRDLHDNIGSQLTFIISSIDNLKYFDIAKEKLVSKFDDISGFTKNTITELRDTIWAMNKSAISVEDLQIRITNFIDQAKLATQGISFDFSIEKNVNASHEFSSLEGMNIYRIIQEAVNNAIKYANATQIKILLHQEENKMIFSISDNGIGFSETEIELGNGLNNMKKRALELKANLKINTEKGNGTIVTIVKEIG</sequence>
<dbReference type="SUPFAM" id="SSF55874">
    <property type="entry name" value="ATPase domain of HSP90 chaperone/DNA topoisomerase II/histidine kinase"/>
    <property type="match status" value="1"/>
</dbReference>
<dbReference type="PANTHER" id="PTHR24421:SF10">
    <property type="entry name" value="NITRATE_NITRITE SENSOR PROTEIN NARQ"/>
    <property type="match status" value="1"/>
</dbReference>
<keyword evidence="9" id="KW-0802">TPR repeat</keyword>
<keyword evidence="11" id="KW-0812">Transmembrane</keyword>
<comment type="caution">
    <text evidence="13">The sequence shown here is derived from an EMBL/GenBank/DDBJ whole genome shotgun (WGS) entry which is preliminary data.</text>
</comment>
<dbReference type="Gene3D" id="1.20.5.1930">
    <property type="match status" value="1"/>
</dbReference>
<dbReference type="GO" id="GO:0000155">
    <property type="term" value="F:phosphorelay sensor kinase activity"/>
    <property type="evidence" value="ECO:0007669"/>
    <property type="project" value="InterPro"/>
</dbReference>
<keyword evidence="11" id="KW-1133">Transmembrane helix</keyword>
<dbReference type="InterPro" id="IPR036890">
    <property type="entry name" value="HATPase_C_sf"/>
</dbReference>
<evidence type="ECO:0000256" key="7">
    <source>
        <dbReference type="ARBA" id="ARBA00022840"/>
    </source>
</evidence>
<keyword evidence="3" id="KW-0597">Phosphoprotein</keyword>
<dbReference type="InterPro" id="IPR003594">
    <property type="entry name" value="HATPase_dom"/>
</dbReference>
<dbReference type="AlphaFoldDB" id="A0A4Q1KSL1"/>
<dbReference type="PROSITE" id="PS50005">
    <property type="entry name" value="TPR"/>
    <property type="match status" value="3"/>
</dbReference>
<feature type="repeat" description="TPR" evidence="9">
    <location>
        <begin position="184"/>
        <end position="217"/>
    </location>
</feature>
<dbReference type="EC" id="2.7.13.3" evidence="2"/>
<dbReference type="PROSITE" id="PS50293">
    <property type="entry name" value="TPR_REGION"/>
    <property type="match status" value="1"/>
</dbReference>
<evidence type="ECO:0000256" key="1">
    <source>
        <dbReference type="ARBA" id="ARBA00000085"/>
    </source>
</evidence>
<dbReference type="Proteomes" id="UP000289734">
    <property type="component" value="Unassembled WGS sequence"/>
</dbReference>
<dbReference type="SMART" id="SM00387">
    <property type="entry name" value="HATPase_c"/>
    <property type="match status" value="1"/>
</dbReference>
<evidence type="ECO:0000256" key="9">
    <source>
        <dbReference type="PROSITE-ProRule" id="PRU00339"/>
    </source>
</evidence>
<gene>
    <name evidence="13" type="ORF">EQG68_06620</name>
</gene>
<organism evidence="13 14">
    <name type="scientific">Flavobacterium piscinae</name>
    <dbReference type="NCBI Taxonomy" id="2506424"/>
    <lineage>
        <taxon>Bacteria</taxon>
        <taxon>Pseudomonadati</taxon>
        <taxon>Bacteroidota</taxon>
        <taxon>Flavobacteriia</taxon>
        <taxon>Flavobacteriales</taxon>
        <taxon>Flavobacteriaceae</taxon>
        <taxon>Flavobacterium</taxon>
    </lineage>
</organism>
<dbReference type="GO" id="GO:0005524">
    <property type="term" value="F:ATP binding"/>
    <property type="evidence" value="ECO:0007669"/>
    <property type="project" value="UniProtKB-KW"/>
</dbReference>
<comment type="catalytic activity">
    <reaction evidence="1">
        <text>ATP + protein L-histidine = ADP + protein N-phospho-L-histidine.</text>
        <dbReference type="EC" id="2.7.13.3"/>
    </reaction>
</comment>
<evidence type="ECO:0000256" key="2">
    <source>
        <dbReference type="ARBA" id="ARBA00012438"/>
    </source>
</evidence>
<dbReference type="EMBL" id="SBKQ01000005">
    <property type="protein sequence ID" value="RXR33153.1"/>
    <property type="molecule type" value="Genomic_DNA"/>
</dbReference>
<evidence type="ECO:0000313" key="14">
    <source>
        <dbReference type="Proteomes" id="UP000289734"/>
    </source>
</evidence>
<evidence type="ECO:0000256" key="5">
    <source>
        <dbReference type="ARBA" id="ARBA00022741"/>
    </source>
</evidence>
<dbReference type="Gene3D" id="1.25.40.10">
    <property type="entry name" value="Tetratricopeptide repeat domain"/>
    <property type="match status" value="3"/>
</dbReference>
<dbReference type="InterPro" id="IPR005467">
    <property type="entry name" value="His_kinase_dom"/>
</dbReference>
<evidence type="ECO:0000256" key="10">
    <source>
        <dbReference type="SAM" id="Coils"/>
    </source>
</evidence>
<keyword evidence="4" id="KW-0808">Transferase</keyword>
<keyword evidence="10" id="KW-0175">Coiled coil</keyword>
<dbReference type="SMART" id="SM00028">
    <property type="entry name" value="TPR"/>
    <property type="match status" value="6"/>
</dbReference>
<feature type="transmembrane region" description="Helical" evidence="11">
    <location>
        <begin position="382"/>
        <end position="401"/>
    </location>
</feature>
<feature type="domain" description="Histidine kinase" evidence="12">
    <location>
        <begin position="440"/>
        <end position="632"/>
    </location>
</feature>
<dbReference type="InterPro" id="IPR050482">
    <property type="entry name" value="Sensor_HK_TwoCompSys"/>
</dbReference>
<dbReference type="Pfam" id="PF13424">
    <property type="entry name" value="TPR_12"/>
    <property type="match status" value="2"/>
</dbReference>
<dbReference type="Pfam" id="PF02518">
    <property type="entry name" value="HATPase_c"/>
    <property type="match status" value="1"/>
</dbReference>